<sequence>MSRRRELLLGAGIGTTGIAVTVALMAAAGDVDAGGFEPHADVLLRGLVVLGVAAVVEELVFRALVLGGLVRLTESAALALVLSSTLFGLLHLVTTEDTTTLSLLSTVLGGVMYGLAYLRTGRIWLGVGIHFTWNVVQSSVLGFTMSGTDDFSGGLWHLSGGGDYGPEGTAFSLVGRAVVIALVLVVTRRDPRRGP</sequence>
<dbReference type="GO" id="GO:0016787">
    <property type="term" value="F:hydrolase activity"/>
    <property type="evidence" value="ECO:0007669"/>
    <property type="project" value="UniProtKB-KW"/>
</dbReference>
<dbReference type="Proteomes" id="UP001595956">
    <property type="component" value="Unassembled WGS sequence"/>
</dbReference>
<feature type="transmembrane region" description="Helical" evidence="1">
    <location>
        <begin position="125"/>
        <end position="148"/>
    </location>
</feature>
<organism evidence="3 4">
    <name type="scientific">Nocardioides caricicola</name>
    <dbReference type="NCBI Taxonomy" id="634770"/>
    <lineage>
        <taxon>Bacteria</taxon>
        <taxon>Bacillati</taxon>
        <taxon>Actinomycetota</taxon>
        <taxon>Actinomycetes</taxon>
        <taxon>Propionibacteriales</taxon>
        <taxon>Nocardioidaceae</taxon>
        <taxon>Nocardioides</taxon>
    </lineage>
</organism>
<evidence type="ECO:0000313" key="3">
    <source>
        <dbReference type="EMBL" id="MFC5493467.1"/>
    </source>
</evidence>
<feature type="transmembrane region" description="Helical" evidence="1">
    <location>
        <begin position="168"/>
        <end position="187"/>
    </location>
</feature>
<feature type="domain" description="CAAX prenyl protease 2/Lysostaphin resistance protein A-like" evidence="2">
    <location>
        <begin position="42"/>
        <end position="136"/>
    </location>
</feature>
<keyword evidence="1" id="KW-1133">Transmembrane helix</keyword>
<dbReference type="EMBL" id="JBHSMD010000002">
    <property type="protein sequence ID" value="MFC5493467.1"/>
    <property type="molecule type" value="Genomic_DNA"/>
</dbReference>
<evidence type="ECO:0000256" key="1">
    <source>
        <dbReference type="SAM" id="Phobius"/>
    </source>
</evidence>
<dbReference type="Pfam" id="PF02517">
    <property type="entry name" value="Rce1-like"/>
    <property type="match status" value="1"/>
</dbReference>
<protein>
    <submittedName>
        <fullName evidence="3">CPBP family intramembrane glutamic endopeptidase</fullName>
        <ecNumber evidence="3">3.4.-.-</ecNumber>
    </submittedName>
</protein>
<keyword evidence="4" id="KW-1185">Reference proteome</keyword>
<accession>A0ABW0N0S4</accession>
<feature type="transmembrane region" description="Helical" evidence="1">
    <location>
        <begin position="7"/>
        <end position="27"/>
    </location>
</feature>
<dbReference type="PANTHER" id="PTHR39430">
    <property type="entry name" value="MEMBRANE-ASSOCIATED PROTEASE-RELATED"/>
    <property type="match status" value="1"/>
</dbReference>
<dbReference type="RefSeq" id="WP_345172608.1">
    <property type="nucleotide sequence ID" value="NZ_BAABFQ010000003.1"/>
</dbReference>
<keyword evidence="1" id="KW-0812">Transmembrane</keyword>
<keyword evidence="3" id="KW-0378">Hydrolase</keyword>
<dbReference type="InterPro" id="IPR003675">
    <property type="entry name" value="Rce1/LyrA-like_dom"/>
</dbReference>
<feature type="transmembrane region" description="Helical" evidence="1">
    <location>
        <begin position="76"/>
        <end position="94"/>
    </location>
</feature>
<proteinExistence type="predicted"/>
<evidence type="ECO:0000259" key="2">
    <source>
        <dbReference type="Pfam" id="PF02517"/>
    </source>
</evidence>
<evidence type="ECO:0000313" key="4">
    <source>
        <dbReference type="Proteomes" id="UP001595956"/>
    </source>
</evidence>
<name>A0ABW0N0S4_9ACTN</name>
<keyword evidence="1" id="KW-0472">Membrane</keyword>
<comment type="caution">
    <text evidence="3">The sequence shown here is derived from an EMBL/GenBank/DDBJ whole genome shotgun (WGS) entry which is preliminary data.</text>
</comment>
<reference evidence="4" key="1">
    <citation type="journal article" date="2019" name="Int. J. Syst. Evol. Microbiol.">
        <title>The Global Catalogue of Microorganisms (GCM) 10K type strain sequencing project: providing services to taxonomists for standard genome sequencing and annotation.</title>
        <authorList>
            <consortium name="The Broad Institute Genomics Platform"/>
            <consortium name="The Broad Institute Genome Sequencing Center for Infectious Disease"/>
            <person name="Wu L."/>
            <person name="Ma J."/>
        </authorList>
    </citation>
    <scope>NUCLEOTIDE SEQUENCE [LARGE SCALE GENOMIC DNA]</scope>
    <source>
        <strain evidence="4">KACC 13778</strain>
    </source>
</reference>
<dbReference type="EC" id="3.4.-.-" evidence="3"/>
<feature type="transmembrane region" description="Helical" evidence="1">
    <location>
        <begin position="47"/>
        <end position="69"/>
    </location>
</feature>
<gene>
    <name evidence="3" type="ORF">ACFPKY_10155</name>
</gene>
<dbReference type="PANTHER" id="PTHR39430:SF1">
    <property type="entry name" value="PROTEASE"/>
    <property type="match status" value="1"/>
</dbReference>
<feature type="transmembrane region" description="Helical" evidence="1">
    <location>
        <begin position="100"/>
        <end position="118"/>
    </location>
</feature>